<dbReference type="Pfam" id="PF12796">
    <property type="entry name" value="Ank_2"/>
    <property type="match status" value="2"/>
</dbReference>
<dbReference type="InterPro" id="IPR036770">
    <property type="entry name" value="Ankyrin_rpt-contain_sf"/>
</dbReference>
<evidence type="ECO:0000313" key="10">
    <source>
        <dbReference type="EMBL" id="KCW46653.1"/>
    </source>
</evidence>
<comment type="subcellular location">
    <subcellularLocation>
        <location evidence="1">Membrane</location>
        <topology evidence="1">Multi-pass membrane protein</topology>
    </subcellularLocation>
</comment>
<feature type="transmembrane region" description="Helical" evidence="8">
    <location>
        <begin position="222"/>
        <end position="241"/>
    </location>
</feature>
<evidence type="ECO:0000256" key="6">
    <source>
        <dbReference type="ARBA" id="ARBA00023136"/>
    </source>
</evidence>
<dbReference type="Gramene" id="KCW46653">
    <property type="protein sequence ID" value="KCW46653"/>
    <property type="gene ID" value="EUGRSUZ_K00461"/>
</dbReference>
<dbReference type="SUPFAM" id="SSF48403">
    <property type="entry name" value="Ankyrin repeat"/>
    <property type="match status" value="1"/>
</dbReference>
<evidence type="ECO:0000256" key="5">
    <source>
        <dbReference type="ARBA" id="ARBA00023043"/>
    </source>
</evidence>
<name>A0A058ZY11_EUCGR</name>
<sequence length="285" mass="31736">MWEKKPWLFQLRDAGDGTPLHFAAYKNYLDGVKFLIDKFPASALEKDSAGHLPIHVACREDNVKIIEELLRKWSDPAELPAELGRNILHLSAMHGSIATVEYILKSPKFNHLINARDFEGRTPLHLAASHCQPSVVLLARDRRVDMKLVNNDNMTAFDVASEKIVQGVKVIFPSPGEFFTAITLEIARAPRSEELAIRKPTGQRPPKRRVLRWVGRMDEANFRAVVLALVASVTYTSGISVSGGYNGSEADAGISVLLHKVMYNVFVISNSMAMYSSITSLMILH</sequence>
<evidence type="ECO:0000256" key="8">
    <source>
        <dbReference type="SAM" id="Phobius"/>
    </source>
</evidence>
<dbReference type="InterPro" id="IPR002110">
    <property type="entry name" value="Ankyrin_rpt"/>
</dbReference>
<organism evidence="10">
    <name type="scientific">Eucalyptus grandis</name>
    <name type="common">Flooded gum</name>
    <dbReference type="NCBI Taxonomy" id="71139"/>
    <lineage>
        <taxon>Eukaryota</taxon>
        <taxon>Viridiplantae</taxon>
        <taxon>Streptophyta</taxon>
        <taxon>Embryophyta</taxon>
        <taxon>Tracheophyta</taxon>
        <taxon>Spermatophyta</taxon>
        <taxon>Magnoliopsida</taxon>
        <taxon>eudicotyledons</taxon>
        <taxon>Gunneridae</taxon>
        <taxon>Pentapetalae</taxon>
        <taxon>rosids</taxon>
        <taxon>malvids</taxon>
        <taxon>Myrtales</taxon>
        <taxon>Myrtaceae</taxon>
        <taxon>Myrtoideae</taxon>
        <taxon>Eucalypteae</taxon>
        <taxon>Eucalyptus</taxon>
    </lineage>
</organism>
<dbReference type="Pfam" id="PF13962">
    <property type="entry name" value="PGG"/>
    <property type="match status" value="1"/>
</dbReference>
<dbReference type="eggNOG" id="KOG0504">
    <property type="taxonomic scope" value="Eukaryota"/>
</dbReference>
<dbReference type="PROSITE" id="PS50088">
    <property type="entry name" value="ANK_REPEAT"/>
    <property type="match status" value="1"/>
</dbReference>
<dbReference type="GO" id="GO:0045944">
    <property type="term" value="P:positive regulation of transcription by RNA polymerase II"/>
    <property type="evidence" value="ECO:0000318"/>
    <property type="project" value="GO_Central"/>
</dbReference>
<gene>
    <name evidence="10" type="ORF">EUGRSUZ_K00461</name>
</gene>
<evidence type="ECO:0000259" key="9">
    <source>
        <dbReference type="Pfam" id="PF13962"/>
    </source>
</evidence>
<keyword evidence="3" id="KW-0677">Repeat</keyword>
<keyword evidence="4 8" id="KW-1133">Transmembrane helix</keyword>
<dbReference type="PANTHER" id="PTHR24186">
    <property type="entry name" value="PROTEIN PHOSPHATASE 1 REGULATORY SUBUNIT"/>
    <property type="match status" value="1"/>
</dbReference>
<protein>
    <recommendedName>
        <fullName evidence="9">PGG domain-containing protein</fullName>
    </recommendedName>
</protein>
<dbReference type="GO" id="GO:0016020">
    <property type="term" value="C:membrane"/>
    <property type="evidence" value="ECO:0007669"/>
    <property type="project" value="UniProtKB-SubCell"/>
</dbReference>
<feature type="repeat" description="ANK" evidence="7">
    <location>
        <begin position="119"/>
        <end position="151"/>
    </location>
</feature>
<dbReference type="GO" id="GO:0005634">
    <property type="term" value="C:nucleus"/>
    <property type="evidence" value="ECO:0000318"/>
    <property type="project" value="GO_Central"/>
</dbReference>
<evidence type="ECO:0000256" key="4">
    <source>
        <dbReference type="ARBA" id="ARBA00022989"/>
    </source>
</evidence>
<evidence type="ECO:0000256" key="3">
    <source>
        <dbReference type="ARBA" id="ARBA00022737"/>
    </source>
</evidence>
<keyword evidence="6 8" id="KW-0472">Membrane</keyword>
<evidence type="ECO:0000256" key="2">
    <source>
        <dbReference type="ARBA" id="ARBA00022692"/>
    </source>
</evidence>
<dbReference type="AlphaFoldDB" id="A0A058ZY11"/>
<dbReference type="InParanoid" id="A0A058ZY11"/>
<reference evidence="10" key="1">
    <citation type="submission" date="2013-07" db="EMBL/GenBank/DDBJ databases">
        <title>The genome of Eucalyptus grandis.</title>
        <authorList>
            <person name="Schmutz J."/>
            <person name="Hayes R."/>
            <person name="Myburg A."/>
            <person name="Tuskan G."/>
            <person name="Grattapaglia D."/>
            <person name="Rokhsar D.S."/>
        </authorList>
    </citation>
    <scope>NUCLEOTIDE SEQUENCE</scope>
    <source>
        <tissue evidence="10">Leaf extractions</tissue>
    </source>
</reference>
<feature type="transmembrane region" description="Helical" evidence="8">
    <location>
        <begin position="261"/>
        <end position="284"/>
    </location>
</feature>
<proteinExistence type="predicted"/>
<dbReference type="GO" id="GO:0000976">
    <property type="term" value="F:transcription cis-regulatory region binding"/>
    <property type="evidence" value="ECO:0000318"/>
    <property type="project" value="GO_Central"/>
</dbReference>
<dbReference type="Gene3D" id="1.25.40.20">
    <property type="entry name" value="Ankyrin repeat-containing domain"/>
    <property type="match status" value="1"/>
</dbReference>
<dbReference type="SMART" id="SM00248">
    <property type="entry name" value="ANK"/>
    <property type="match status" value="4"/>
</dbReference>
<accession>A0A058ZY11</accession>
<keyword evidence="2 8" id="KW-0812">Transmembrane</keyword>
<keyword evidence="5 7" id="KW-0040">ANK repeat</keyword>
<dbReference type="STRING" id="71139.A0A058ZY11"/>
<dbReference type="PANTHER" id="PTHR24186:SF46">
    <property type="entry name" value="PROTEIN ACCELERATED CELL DEATH 6-LIKE"/>
    <property type="match status" value="1"/>
</dbReference>
<dbReference type="InterPro" id="IPR026961">
    <property type="entry name" value="PGG_dom"/>
</dbReference>
<feature type="non-terminal residue" evidence="10">
    <location>
        <position position="285"/>
    </location>
</feature>
<dbReference type="EMBL" id="KK198763">
    <property type="protein sequence ID" value="KCW46653.1"/>
    <property type="molecule type" value="Genomic_DNA"/>
</dbReference>
<feature type="domain" description="PGG" evidence="9">
    <location>
        <begin position="219"/>
        <end position="284"/>
    </location>
</feature>
<evidence type="ECO:0000256" key="1">
    <source>
        <dbReference type="ARBA" id="ARBA00004141"/>
    </source>
</evidence>
<evidence type="ECO:0000256" key="7">
    <source>
        <dbReference type="PROSITE-ProRule" id="PRU00023"/>
    </source>
</evidence>